<evidence type="ECO:0000313" key="3">
    <source>
        <dbReference type="Proteomes" id="UP001303046"/>
    </source>
</evidence>
<dbReference type="Proteomes" id="UP001303046">
    <property type="component" value="Unassembled WGS sequence"/>
</dbReference>
<name>A0ABR1C1M6_NECAM</name>
<reference evidence="2 3" key="1">
    <citation type="submission" date="2023-08" db="EMBL/GenBank/DDBJ databases">
        <title>A Necator americanus chromosomal reference genome.</title>
        <authorList>
            <person name="Ilik V."/>
            <person name="Petrzelkova K.J."/>
            <person name="Pardy F."/>
            <person name="Fuh T."/>
            <person name="Niatou-Singa F.S."/>
            <person name="Gouil Q."/>
            <person name="Baker L."/>
            <person name="Ritchie M.E."/>
            <person name="Jex A.R."/>
            <person name="Gazzola D."/>
            <person name="Li H."/>
            <person name="Toshio Fujiwara R."/>
            <person name="Zhan B."/>
            <person name="Aroian R.V."/>
            <person name="Pafco B."/>
            <person name="Schwarz E.M."/>
        </authorList>
    </citation>
    <scope>NUCLEOTIDE SEQUENCE [LARGE SCALE GENOMIC DNA]</scope>
    <source>
        <strain evidence="2 3">Aroian</strain>
        <tissue evidence="2">Whole animal</tissue>
    </source>
</reference>
<gene>
    <name evidence="2" type="primary">Necator_chrII.g4465</name>
    <name evidence="2" type="ORF">RB195_016673</name>
</gene>
<dbReference type="EMBL" id="JAVFWL010000002">
    <property type="protein sequence ID" value="KAK6732433.1"/>
    <property type="molecule type" value="Genomic_DNA"/>
</dbReference>
<organism evidence="2 3">
    <name type="scientific">Necator americanus</name>
    <name type="common">Human hookworm</name>
    <dbReference type="NCBI Taxonomy" id="51031"/>
    <lineage>
        <taxon>Eukaryota</taxon>
        <taxon>Metazoa</taxon>
        <taxon>Ecdysozoa</taxon>
        <taxon>Nematoda</taxon>
        <taxon>Chromadorea</taxon>
        <taxon>Rhabditida</taxon>
        <taxon>Rhabditina</taxon>
        <taxon>Rhabditomorpha</taxon>
        <taxon>Strongyloidea</taxon>
        <taxon>Ancylostomatidae</taxon>
        <taxon>Bunostominae</taxon>
        <taxon>Necator</taxon>
    </lineage>
</organism>
<evidence type="ECO:0000256" key="1">
    <source>
        <dbReference type="SAM" id="MobiDB-lite"/>
    </source>
</evidence>
<comment type="caution">
    <text evidence="2">The sequence shown here is derived from an EMBL/GenBank/DDBJ whole genome shotgun (WGS) entry which is preliminary data.</text>
</comment>
<feature type="region of interest" description="Disordered" evidence="1">
    <location>
        <begin position="1"/>
        <end position="21"/>
    </location>
</feature>
<proteinExistence type="predicted"/>
<sequence>MMDTLNSSPPMLSVVRHGRSEKADESRPIAELQMGVFKRYYSDILYEMLILTLNKYVVKKKKSVVVS</sequence>
<keyword evidence="3" id="KW-1185">Reference proteome</keyword>
<feature type="compositionally biased region" description="Polar residues" evidence="1">
    <location>
        <begin position="1"/>
        <end position="10"/>
    </location>
</feature>
<protein>
    <submittedName>
        <fullName evidence="2">Uncharacterized protein</fullName>
    </submittedName>
</protein>
<evidence type="ECO:0000313" key="2">
    <source>
        <dbReference type="EMBL" id="KAK6732433.1"/>
    </source>
</evidence>
<accession>A0ABR1C1M6</accession>